<protein>
    <submittedName>
        <fullName evidence="1">Uncharacterized protein</fullName>
    </submittedName>
</protein>
<sequence>MLNVHAATYAAKSITYAADPTDADANTAKERDWQFQHLLDLGDNH</sequence>
<dbReference type="Proteomes" id="UP000679179">
    <property type="component" value="Unassembled WGS sequence"/>
</dbReference>
<gene>
    <name evidence="1" type="ORF">CPJCM30710_29990</name>
</gene>
<accession>A0A919VN91</accession>
<name>A0A919VN91_9CLOT</name>
<evidence type="ECO:0000313" key="1">
    <source>
        <dbReference type="EMBL" id="GIM30333.1"/>
    </source>
</evidence>
<keyword evidence="2" id="KW-1185">Reference proteome</keyword>
<reference evidence="1" key="1">
    <citation type="submission" date="2021-03" db="EMBL/GenBank/DDBJ databases">
        <title>Taxonomic study of Clostridium polyendosporum from meadow-gley soil under rice.</title>
        <authorList>
            <person name="Kobayashi H."/>
            <person name="Tanizawa Y."/>
            <person name="Yagura M."/>
        </authorList>
    </citation>
    <scope>NUCLEOTIDE SEQUENCE</scope>
    <source>
        <strain evidence="1">JCM 30710</strain>
    </source>
</reference>
<dbReference type="AlphaFoldDB" id="A0A919VN91"/>
<organism evidence="1 2">
    <name type="scientific">Clostridium polyendosporum</name>
    <dbReference type="NCBI Taxonomy" id="69208"/>
    <lineage>
        <taxon>Bacteria</taxon>
        <taxon>Bacillati</taxon>
        <taxon>Bacillota</taxon>
        <taxon>Clostridia</taxon>
        <taxon>Eubacteriales</taxon>
        <taxon>Clostridiaceae</taxon>
        <taxon>Clostridium</taxon>
    </lineage>
</organism>
<dbReference type="EMBL" id="BOPZ01000034">
    <property type="protein sequence ID" value="GIM30333.1"/>
    <property type="molecule type" value="Genomic_DNA"/>
</dbReference>
<proteinExistence type="predicted"/>
<evidence type="ECO:0000313" key="2">
    <source>
        <dbReference type="Proteomes" id="UP000679179"/>
    </source>
</evidence>
<comment type="caution">
    <text evidence="1">The sequence shown here is derived from an EMBL/GenBank/DDBJ whole genome shotgun (WGS) entry which is preliminary data.</text>
</comment>